<proteinExistence type="predicted"/>
<evidence type="ECO:0000313" key="1">
    <source>
        <dbReference type="EMBL" id="CAA9309079.1"/>
    </source>
</evidence>
<organism evidence="1">
    <name type="scientific">uncultured Leptolyngbya sp</name>
    <dbReference type="NCBI Taxonomy" id="332963"/>
    <lineage>
        <taxon>Bacteria</taxon>
        <taxon>Bacillati</taxon>
        <taxon>Cyanobacteriota</taxon>
        <taxon>Cyanophyceae</taxon>
        <taxon>Leptolyngbyales</taxon>
        <taxon>Leptolyngbyaceae</taxon>
        <taxon>Leptolyngbya group</taxon>
        <taxon>Leptolyngbya</taxon>
        <taxon>environmental samples</taxon>
    </lineage>
</organism>
<dbReference type="EMBL" id="CADCTY010000289">
    <property type="protein sequence ID" value="CAA9309079.1"/>
    <property type="molecule type" value="Genomic_DNA"/>
</dbReference>
<sequence length="73" mass="8196">MSVELETRSSAMQRMKVRQRVAADGILHLEISTGIPKSEVEVTVTYQKLAPQEVDERGWPVGFFERTCGICAE</sequence>
<accession>A0A6J4KMH8</accession>
<feature type="non-terminal residue" evidence="1">
    <location>
        <position position="73"/>
    </location>
</feature>
<gene>
    <name evidence="1" type="ORF">AVDCRST_MAG94-847</name>
</gene>
<name>A0A6J4KMH8_9CYAN</name>
<reference evidence="1" key="1">
    <citation type="submission" date="2020-02" db="EMBL/GenBank/DDBJ databases">
        <authorList>
            <person name="Meier V. D."/>
        </authorList>
    </citation>
    <scope>NUCLEOTIDE SEQUENCE</scope>
    <source>
        <strain evidence="1">AVDCRST_MAG94</strain>
    </source>
</reference>
<dbReference type="AlphaFoldDB" id="A0A6J4KMH8"/>
<protein>
    <submittedName>
        <fullName evidence="1">Uncharacterized protein</fullName>
    </submittedName>
</protein>